<evidence type="ECO:0000259" key="10">
    <source>
        <dbReference type="Pfam" id="PF00724"/>
    </source>
</evidence>
<dbReference type="Gene3D" id="3.20.20.70">
    <property type="entry name" value="Aldolase class I"/>
    <property type="match status" value="1"/>
</dbReference>
<comment type="similarity">
    <text evidence="3">In the N-terminal section; belongs to the NADH:flavin oxidoreductase/NADH oxidase family.</text>
</comment>
<dbReference type="PANTHER" id="PTHR42917">
    <property type="entry name" value="2,4-DIENOYL-COA REDUCTASE"/>
    <property type="match status" value="1"/>
</dbReference>
<keyword evidence="7" id="KW-0560">Oxidoreductase</keyword>
<dbReference type="EMBL" id="UOEG01000012">
    <property type="protein sequence ID" value="VAV87672.1"/>
    <property type="molecule type" value="Genomic_DNA"/>
</dbReference>
<evidence type="ECO:0000259" key="11">
    <source>
        <dbReference type="Pfam" id="PF22620"/>
    </source>
</evidence>
<dbReference type="Pfam" id="PF13450">
    <property type="entry name" value="NAD_binding_8"/>
    <property type="match status" value="1"/>
</dbReference>
<evidence type="ECO:0000256" key="2">
    <source>
        <dbReference type="ARBA" id="ARBA00001966"/>
    </source>
</evidence>
<evidence type="ECO:0000256" key="6">
    <source>
        <dbReference type="ARBA" id="ARBA00022723"/>
    </source>
</evidence>
<dbReference type="GO" id="GO:0010181">
    <property type="term" value="F:FMN binding"/>
    <property type="evidence" value="ECO:0007669"/>
    <property type="project" value="InterPro"/>
</dbReference>
<dbReference type="InterPro" id="IPR051793">
    <property type="entry name" value="NADH:flavin_oxidoreductase"/>
</dbReference>
<dbReference type="Gene3D" id="3.50.50.60">
    <property type="entry name" value="FAD/NAD(P)-binding domain"/>
    <property type="match status" value="1"/>
</dbReference>
<evidence type="ECO:0000256" key="1">
    <source>
        <dbReference type="ARBA" id="ARBA00001917"/>
    </source>
</evidence>
<dbReference type="AlphaFoldDB" id="A0A3B0R582"/>
<keyword evidence="6" id="KW-0479">Metal-binding</keyword>
<evidence type="ECO:0000256" key="3">
    <source>
        <dbReference type="ARBA" id="ARBA00011048"/>
    </source>
</evidence>
<feature type="domain" description="NADH:flavin oxidoreductase/NADH oxidase N-terminal" evidence="10">
    <location>
        <begin position="13"/>
        <end position="343"/>
    </location>
</feature>
<dbReference type="SUPFAM" id="SSF51395">
    <property type="entry name" value="FMN-linked oxidoreductases"/>
    <property type="match status" value="1"/>
</dbReference>
<dbReference type="GO" id="GO:0016491">
    <property type="term" value="F:oxidoreductase activity"/>
    <property type="evidence" value="ECO:0007669"/>
    <property type="project" value="UniProtKB-KW"/>
</dbReference>
<keyword evidence="8" id="KW-0408">Iron</keyword>
<evidence type="ECO:0000256" key="8">
    <source>
        <dbReference type="ARBA" id="ARBA00023004"/>
    </source>
</evidence>
<evidence type="ECO:0000256" key="9">
    <source>
        <dbReference type="ARBA" id="ARBA00023014"/>
    </source>
</evidence>
<dbReference type="Pfam" id="PF22620">
    <property type="entry name" value="OYE-like_second_a-b"/>
    <property type="match status" value="1"/>
</dbReference>
<evidence type="ECO:0000256" key="7">
    <source>
        <dbReference type="ARBA" id="ARBA00023002"/>
    </source>
</evidence>
<gene>
    <name evidence="12" type="ORF">MNBD_ALPHA07-1397</name>
</gene>
<protein>
    <submittedName>
        <fullName evidence="12">Histamine dehydrogenase</fullName>
    </submittedName>
</protein>
<evidence type="ECO:0000313" key="12">
    <source>
        <dbReference type="EMBL" id="VAV87672.1"/>
    </source>
</evidence>
<dbReference type="SUPFAM" id="SSF51905">
    <property type="entry name" value="FAD/NAD(P)-binding domain"/>
    <property type="match status" value="1"/>
</dbReference>
<dbReference type="InterPro" id="IPR054428">
    <property type="entry name" value="TMADH/DMDH/HD_second_a-b"/>
</dbReference>
<evidence type="ECO:0000256" key="4">
    <source>
        <dbReference type="ARBA" id="ARBA00022630"/>
    </source>
</evidence>
<dbReference type="InterPro" id="IPR001155">
    <property type="entry name" value="OxRdtase_FMN_N"/>
</dbReference>
<name>A0A3B0R582_9ZZZZ</name>
<reference evidence="12" key="1">
    <citation type="submission" date="2018-06" db="EMBL/GenBank/DDBJ databases">
        <authorList>
            <person name="Zhirakovskaya E."/>
        </authorList>
    </citation>
    <scope>NUCLEOTIDE SEQUENCE</scope>
</reference>
<comment type="cofactor">
    <cofactor evidence="2">
        <name>[4Fe-4S] cluster</name>
        <dbReference type="ChEBI" id="CHEBI:49883"/>
    </cofactor>
</comment>
<dbReference type="Pfam" id="PF00724">
    <property type="entry name" value="Oxidored_FMN"/>
    <property type="match status" value="1"/>
</dbReference>
<keyword evidence="9" id="KW-0411">Iron-sulfur</keyword>
<keyword evidence="5" id="KW-0288">FMN</keyword>
<dbReference type="GO" id="GO:0046872">
    <property type="term" value="F:metal ion binding"/>
    <property type="evidence" value="ECO:0007669"/>
    <property type="project" value="UniProtKB-KW"/>
</dbReference>
<dbReference type="PANTHER" id="PTHR42917:SF2">
    <property type="entry name" value="2,4-DIENOYL-COA REDUCTASE [(2E)-ENOYL-COA-PRODUCING]"/>
    <property type="match status" value="1"/>
</dbReference>
<dbReference type="InterPro" id="IPR036188">
    <property type="entry name" value="FAD/NAD-bd_sf"/>
</dbReference>
<dbReference type="GO" id="GO:0051536">
    <property type="term" value="F:iron-sulfur cluster binding"/>
    <property type="evidence" value="ECO:0007669"/>
    <property type="project" value="UniProtKB-KW"/>
</dbReference>
<comment type="cofactor">
    <cofactor evidence="1">
        <name>FMN</name>
        <dbReference type="ChEBI" id="CHEBI:58210"/>
    </cofactor>
</comment>
<accession>A0A3B0R582</accession>
<dbReference type="InterPro" id="IPR013785">
    <property type="entry name" value="Aldolase_TIM"/>
</dbReference>
<organism evidence="12">
    <name type="scientific">hydrothermal vent metagenome</name>
    <dbReference type="NCBI Taxonomy" id="652676"/>
    <lineage>
        <taxon>unclassified sequences</taxon>
        <taxon>metagenomes</taxon>
        <taxon>ecological metagenomes</taxon>
    </lineage>
</organism>
<feature type="domain" description="TMADH/DMDH/HD second alpha/beta" evidence="11">
    <location>
        <begin position="510"/>
        <end position="604"/>
    </location>
</feature>
<keyword evidence="4" id="KW-0285">Flavoprotein</keyword>
<sequence>MFIVTQANDYSILFESVKIGPVTARNRFYQVPHCNGMGHMHPRAEAMMRGIKAEGGWAVVSNQETEIHPSSDISPSAEGRIWDARDIPALRLMTDAVHEKGALAAVELAHNGSHSPNNFSRAAILAPSDQTSDNSYSRQAWGMDKSDIRAFREWHRAAALRARDAGFDVIYVYAGHHMTLLHQFLLPQYNTRTDEYGGSLENRTRLIREVLQDTREAVGDTCAVAMRLAVDEMAGPDGMQAHEEGRAVVEILADLPDLWDVNVAGWDNDSMTTRFEPKDGYQTPFIEFVKQVTQKPVVAVGRLGSADMMASLVRRGIVDFIGAARPSIADPFLPQKIEQGRIDEIRECIGCNICVMADNLCAPIRCTQNPTMGEEWRRGWHPERIEGKGQEEAALIVGAGPAGLECAMQLARRGYQVTLAEAGATPGGRVTRESSLKGLGAWQRVADYRIFDLQQRGNVQMFMQSNLSADEVIELGIGNVFIATGAKWRRDGKGRSALRGVPVSDQMPVLTPDDIMTGMTPGKGPVLIYDDDQAYLGGVLAEHLAAAGHEVIFVTPASMVSPFTEMTLEQSRVQASLLRLGVRIITGQALRAVGDDACEFACVYTGHPMRIACATTLLVTERRRDTVLYEALKDRGLSTLELIGDATAPGLIADAVYSGHMAARNFEKDPAEVEQQLFRREIIDLD</sequence>
<dbReference type="Gene3D" id="3.40.50.720">
    <property type="entry name" value="NAD(P)-binding Rossmann-like Domain"/>
    <property type="match status" value="1"/>
</dbReference>
<evidence type="ECO:0000256" key="5">
    <source>
        <dbReference type="ARBA" id="ARBA00022643"/>
    </source>
</evidence>
<proteinExistence type="inferred from homology"/>